<organism evidence="11 12">
    <name type="scientific">Krasilnikoviella flava</name>
    <dbReference type="NCBI Taxonomy" id="526729"/>
    <lineage>
        <taxon>Bacteria</taxon>
        <taxon>Bacillati</taxon>
        <taxon>Actinomycetota</taxon>
        <taxon>Actinomycetes</taxon>
        <taxon>Micrococcales</taxon>
        <taxon>Promicromonosporaceae</taxon>
        <taxon>Krasilnikoviella</taxon>
    </lineage>
</organism>
<dbReference type="STRING" id="526729.SAMN04324258_3073"/>
<evidence type="ECO:0000256" key="1">
    <source>
        <dbReference type="ARBA" id="ARBA00000085"/>
    </source>
</evidence>
<dbReference type="CDD" id="cd16917">
    <property type="entry name" value="HATPase_UhpB-NarQ-NarX-like"/>
    <property type="match status" value="1"/>
</dbReference>
<dbReference type="Gene3D" id="1.20.5.1930">
    <property type="match status" value="1"/>
</dbReference>
<gene>
    <name evidence="11" type="ORF">SAMN04324258_3073</name>
</gene>
<dbReference type="Proteomes" id="UP000189777">
    <property type="component" value="Unassembled WGS sequence"/>
</dbReference>
<keyword evidence="3" id="KW-0597">Phosphoprotein</keyword>
<dbReference type="AlphaFoldDB" id="A0A1T5L8F2"/>
<comment type="catalytic activity">
    <reaction evidence="1">
        <text>ATP + protein L-histidine = ADP + protein N-phospho-L-histidine.</text>
        <dbReference type="EC" id="2.7.13.3"/>
    </reaction>
</comment>
<dbReference type="GO" id="GO:0000155">
    <property type="term" value="F:phosphorelay sensor kinase activity"/>
    <property type="evidence" value="ECO:0007669"/>
    <property type="project" value="InterPro"/>
</dbReference>
<evidence type="ECO:0000256" key="7">
    <source>
        <dbReference type="ARBA" id="ARBA00022840"/>
    </source>
</evidence>
<evidence type="ECO:0000256" key="6">
    <source>
        <dbReference type="ARBA" id="ARBA00022777"/>
    </source>
</evidence>
<feature type="domain" description="Signal transduction histidine kinase subgroup 3 dimerisation and phosphoacceptor" evidence="10">
    <location>
        <begin position="227"/>
        <end position="292"/>
    </location>
</feature>
<keyword evidence="8" id="KW-0902">Two-component regulatory system</keyword>
<evidence type="ECO:0000256" key="4">
    <source>
        <dbReference type="ARBA" id="ARBA00022679"/>
    </source>
</evidence>
<dbReference type="OrthoDB" id="227596at2"/>
<evidence type="ECO:0000313" key="11">
    <source>
        <dbReference type="EMBL" id="SKC71919.1"/>
    </source>
</evidence>
<keyword evidence="6 11" id="KW-0418">Kinase</keyword>
<dbReference type="GO" id="GO:0046983">
    <property type="term" value="F:protein dimerization activity"/>
    <property type="evidence" value="ECO:0007669"/>
    <property type="project" value="InterPro"/>
</dbReference>
<feature type="transmembrane region" description="Helical" evidence="9">
    <location>
        <begin position="72"/>
        <end position="91"/>
    </location>
</feature>
<feature type="transmembrane region" description="Helical" evidence="9">
    <location>
        <begin position="98"/>
        <end position="121"/>
    </location>
</feature>
<dbReference type="InterPro" id="IPR036890">
    <property type="entry name" value="HATPase_C_sf"/>
</dbReference>
<keyword evidence="7" id="KW-0067">ATP-binding</keyword>
<name>A0A1T5L8F2_9MICO</name>
<reference evidence="11 12" key="1">
    <citation type="submission" date="2017-02" db="EMBL/GenBank/DDBJ databases">
        <authorList>
            <person name="Peterson S.W."/>
        </authorList>
    </citation>
    <scope>NUCLEOTIDE SEQUENCE [LARGE SCALE GENOMIC DNA]</scope>
    <source>
        <strain evidence="11 12">DSM 21481</strain>
    </source>
</reference>
<dbReference type="InterPro" id="IPR050482">
    <property type="entry name" value="Sensor_HK_TwoCompSys"/>
</dbReference>
<keyword evidence="12" id="KW-1185">Reference proteome</keyword>
<dbReference type="Pfam" id="PF07730">
    <property type="entry name" value="HisKA_3"/>
    <property type="match status" value="1"/>
</dbReference>
<dbReference type="PANTHER" id="PTHR24421:SF10">
    <property type="entry name" value="NITRATE_NITRITE SENSOR PROTEIN NARQ"/>
    <property type="match status" value="1"/>
</dbReference>
<keyword evidence="4" id="KW-0808">Transferase</keyword>
<evidence type="ECO:0000256" key="2">
    <source>
        <dbReference type="ARBA" id="ARBA00012438"/>
    </source>
</evidence>
<keyword evidence="9" id="KW-0812">Transmembrane</keyword>
<accession>A0A1T5L8F2</accession>
<dbReference type="EC" id="2.7.13.3" evidence="2"/>
<evidence type="ECO:0000313" key="12">
    <source>
        <dbReference type="Proteomes" id="UP000189777"/>
    </source>
</evidence>
<dbReference type="InterPro" id="IPR011712">
    <property type="entry name" value="Sig_transdc_His_kin_sub3_dim/P"/>
</dbReference>
<dbReference type="EMBL" id="FUZQ01000005">
    <property type="protein sequence ID" value="SKC71919.1"/>
    <property type="molecule type" value="Genomic_DNA"/>
</dbReference>
<sequence length="438" mass="46280">MILPMSTTITPVRPLSLPKSGVPSAILAGLLGLFLLASPMWLPTPSYADYEAEASSNITPYLLDTSWWESGDLQWFLAWAAGLSCVAAVLVGRRRPVLATVLAVWPFVTIPLVGTFVWGWWLGLLMVTCLVLQDSWRRAAVPLVATTATAWLYALSGVPASLPIGPVYAGAYGGGEALQAGLIYTVAIALVVTAALVVRLALASRRRDRAAAAAERRAIEVESVAVERARLARDLHDVVAHHVSLVAVRAESAPYTYPGMNDDARGVLGEIADDARAALSELRQVLTVLQRTDGSARAPQPTACDIADLVAQAQAAGQDVTLSGECEGIPDAQGYVLYRAAQEALTNSRRHAPGVPTRMVIANVADVAGLRVTNPTSHARVIEPGRGLHGMRERVEALGGAVTVEVEDSTFVLVVTLPVADDGRLRASTPGPDAEGEA</sequence>
<evidence type="ECO:0000256" key="8">
    <source>
        <dbReference type="ARBA" id="ARBA00023012"/>
    </source>
</evidence>
<dbReference type="GO" id="GO:0005524">
    <property type="term" value="F:ATP binding"/>
    <property type="evidence" value="ECO:0007669"/>
    <property type="project" value="UniProtKB-KW"/>
</dbReference>
<dbReference type="GO" id="GO:0016020">
    <property type="term" value="C:membrane"/>
    <property type="evidence" value="ECO:0007669"/>
    <property type="project" value="InterPro"/>
</dbReference>
<proteinExistence type="predicted"/>
<protein>
    <recommendedName>
        <fullName evidence="2">histidine kinase</fullName>
        <ecNumber evidence="2">2.7.13.3</ecNumber>
    </recommendedName>
</protein>
<keyword evidence="9" id="KW-1133">Transmembrane helix</keyword>
<evidence type="ECO:0000256" key="5">
    <source>
        <dbReference type="ARBA" id="ARBA00022741"/>
    </source>
</evidence>
<keyword evidence="5" id="KW-0547">Nucleotide-binding</keyword>
<feature type="transmembrane region" description="Helical" evidence="9">
    <location>
        <begin position="182"/>
        <end position="202"/>
    </location>
</feature>
<evidence type="ECO:0000256" key="3">
    <source>
        <dbReference type="ARBA" id="ARBA00022553"/>
    </source>
</evidence>
<evidence type="ECO:0000259" key="10">
    <source>
        <dbReference type="Pfam" id="PF07730"/>
    </source>
</evidence>
<dbReference type="PANTHER" id="PTHR24421">
    <property type="entry name" value="NITRATE/NITRITE SENSOR PROTEIN NARX-RELATED"/>
    <property type="match status" value="1"/>
</dbReference>
<dbReference type="Gene3D" id="3.30.565.10">
    <property type="entry name" value="Histidine kinase-like ATPase, C-terminal domain"/>
    <property type="match status" value="1"/>
</dbReference>
<keyword evidence="9" id="KW-0472">Membrane</keyword>
<evidence type="ECO:0000256" key="9">
    <source>
        <dbReference type="SAM" id="Phobius"/>
    </source>
</evidence>